<evidence type="ECO:0000313" key="3">
    <source>
        <dbReference type="Proteomes" id="UP000199594"/>
    </source>
</evidence>
<feature type="region of interest" description="Disordered" evidence="1">
    <location>
        <begin position="1"/>
        <end position="27"/>
    </location>
</feature>
<sequence length="502" mass="55843">MTSILTQLHDTAEPMEPPRALPSSLPPVEAFSPEMLPEAIRPYVMDVAQRQQSAPEYCAVVALVGLAGVVGRKVLMRPKRYDDWTITPNLWGALIGGPSSMKSPTLKAMRFPLDAIEAELREEHEATLAQHADDAEIVGMERDAAKQRAKKKAKDGDREGARAELAKVASLEEPPESPPRLTVNDASVEALGERLNENPNGLTLVRDELSGWLAKMQQEEHAADRAFYLECFNGDGRYTYDRIGRGTIAIENCNLSIIGGIQPAKIAPLVRGVAKGTDDDGLIQRFQLAVWPDQPKHWQWVDRAPSAEAKDRYRQAFYALHAMSFETEDGEPPTWRFSDHAQAEFITWMEELHAEARSGELPPALESHLLKMPKTVCALALLFALVDGEQGEVGHASTCRALAWAEFLRSHTLRLYSAVTGSQVAGAHLIHQRRDKLPQPFTARDVRRKHWAGLAGVDEVREAIEVLEDHHHVRSFEVPAETGRPKTVFYWHPSLAPKEGES</sequence>
<protein>
    <recommendedName>
        <fullName evidence="4">DNA primase/helicase</fullName>
    </recommendedName>
</protein>
<proteinExistence type="predicted"/>
<feature type="region of interest" description="Disordered" evidence="1">
    <location>
        <begin position="142"/>
        <end position="182"/>
    </location>
</feature>
<organism evidence="2 3">
    <name type="scientific">Halomonas saccharevitans</name>
    <dbReference type="NCBI Taxonomy" id="416872"/>
    <lineage>
        <taxon>Bacteria</taxon>
        <taxon>Pseudomonadati</taxon>
        <taxon>Pseudomonadota</taxon>
        <taxon>Gammaproteobacteria</taxon>
        <taxon>Oceanospirillales</taxon>
        <taxon>Halomonadaceae</taxon>
        <taxon>Halomonas</taxon>
    </lineage>
</organism>
<dbReference type="InterPro" id="IPR025048">
    <property type="entry name" value="DUF3987"/>
</dbReference>
<dbReference type="AlphaFoldDB" id="A0A1I7C8M8"/>
<reference evidence="2 3" key="1">
    <citation type="submission" date="2016-10" db="EMBL/GenBank/DDBJ databases">
        <authorList>
            <person name="de Groot N.N."/>
        </authorList>
    </citation>
    <scope>NUCLEOTIDE SEQUENCE [LARGE SCALE GENOMIC DNA]</scope>
    <source>
        <strain evidence="2 3">CGMCC 1.6493</strain>
    </source>
</reference>
<evidence type="ECO:0008006" key="4">
    <source>
        <dbReference type="Google" id="ProtNLM"/>
    </source>
</evidence>
<dbReference type="Pfam" id="PF13148">
    <property type="entry name" value="DUF3987"/>
    <property type="match status" value="1"/>
</dbReference>
<evidence type="ECO:0000313" key="2">
    <source>
        <dbReference type="EMBL" id="SFT95778.1"/>
    </source>
</evidence>
<dbReference type="RefSeq" id="WP_089851468.1">
    <property type="nucleotide sequence ID" value="NZ_FPAQ01000038.1"/>
</dbReference>
<gene>
    <name evidence="2" type="ORF">SAMN04487956_13829</name>
</gene>
<dbReference type="Proteomes" id="UP000199594">
    <property type="component" value="Unassembled WGS sequence"/>
</dbReference>
<name>A0A1I7C8M8_9GAMM</name>
<dbReference type="EMBL" id="FPAQ01000038">
    <property type="protein sequence ID" value="SFT95778.1"/>
    <property type="molecule type" value="Genomic_DNA"/>
</dbReference>
<dbReference type="OrthoDB" id="784829at2"/>
<feature type="compositionally biased region" description="Basic and acidic residues" evidence="1">
    <location>
        <begin position="154"/>
        <end position="165"/>
    </location>
</feature>
<accession>A0A1I7C8M8</accession>
<evidence type="ECO:0000256" key="1">
    <source>
        <dbReference type="SAM" id="MobiDB-lite"/>
    </source>
</evidence>